<dbReference type="NCBIfam" id="TIGR00615">
    <property type="entry name" value="recR"/>
    <property type="match status" value="1"/>
</dbReference>
<dbReference type="SUPFAM" id="SSF111304">
    <property type="entry name" value="Recombination protein RecR"/>
    <property type="match status" value="1"/>
</dbReference>
<reference evidence="9 10" key="1">
    <citation type="journal article" date="2013" name="PLoS ONE">
        <title>Bacterial endosymbiosis in a chordate host: long-term co-evolution and conservation of secondary metabolism.</title>
        <authorList>
            <person name="Kwan J.C."/>
            <person name="Schmidt E.W."/>
        </authorList>
    </citation>
    <scope>NUCLEOTIDE SEQUENCE [LARGE SCALE GENOMIC DNA]</scope>
    <source>
        <strain evidence="10">L6</strain>
    </source>
</reference>
<dbReference type="InterPro" id="IPR006171">
    <property type="entry name" value="TOPRIM_dom"/>
</dbReference>
<dbReference type="PATRIC" id="fig|1401685.3.peg.242"/>
<dbReference type="Proteomes" id="UP000018951">
    <property type="component" value="Unassembled WGS sequence"/>
</dbReference>
<comment type="similarity">
    <text evidence="7">Belongs to the RecR family.</text>
</comment>
<evidence type="ECO:0000256" key="2">
    <source>
        <dbReference type="ARBA" id="ARBA00022763"/>
    </source>
</evidence>
<dbReference type="EMBL" id="AXCJ01000001">
    <property type="protein sequence ID" value="ETO91834.1"/>
    <property type="molecule type" value="Genomic_DNA"/>
</dbReference>
<dbReference type="PANTHER" id="PTHR30446">
    <property type="entry name" value="RECOMBINATION PROTEIN RECR"/>
    <property type="match status" value="1"/>
</dbReference>
<accession>W2V0Q2</accession>
<comment type="function">
    <text evidence="7">May play a role in DNA repair. It seems to be involved in an RecBC-independent recombinational process of DNA repair. It may act with RecF and RecO.</text>
</comment>
<keyword evidence="4 7" id="KW-0862">Zinc</keyword>
<dbReference type="CDD" id="cd01025">
    <property type="entry name" value="TOPRIM_recR"/>
    <property type="match status" value="1"/>
</dbReference>
<comment type="caution">
    <text evidence="7">Lacks conserved residue(s) required for the propagation of feature annotation.</text>
</comment>
<gene>
    <name evidence="7 9" type="primary">recR</name>
    <name evidence="9" type="ORF">P857_1012</name>
</gene>
<dbReference type="Pfam" id="PF13662">
    <property type="entry name" value="Toprim_4"/>
    <property type="match status" value="1"/>
</dbReference>
<keyword evidence="3 7" id="KW-0863">Zinc-finger</keyword>
<evidence type="ECO:0000256" key="5">
    <source>
        <dbReference type="ARBA" id="ARBA00023172"/>
    </source>
</evidence>
<dbReference type="GO" id="GO:0006281">
    <property type="term" value="P:DNA repair"/>
    <property type="evidence" value="ECO:0007669"/>
    <property type="project" value="UniProtKB-UniRule"/>
</dbReference>
<protein>
    <recommendedName>
        <fullName evidence="7">Recombination protein RecR</fullName>
    </recommendedName>
</protein>
<dbReference type="Gene3D" id="1.10.8.420">
    <property type="entry name" value="RecR Domain 1"/>
    <property type="match status" value="1"/>
</dbReference>
<evidence type="ECO:0000256" key="4">
    <source>
        <dbReference type="ARBA" id="ARBA00022833"/>
    </source>
</evidence>
<dbReference type="AlphaFoldDB" id="W2V0Q2"/>
<organism evidence="9 10">
    <name type="scientific">Candidatus Xenolissoclinum pacificiensis L6</name>
    <dbReference type="NCBI Taxonomy" id="1401685"/>
    <lineage>
        <taxon>Bacteria</taxon>
        <taxon>Pseudomonadati</taxon>
        <taxon>Pseudomonadota</taxon>
        <taxon>Alphaproteobacteria</taxon>
        <taxon>Rickettsiales</taxon>
        <taxon>Anaplasmataceae</taxon>
        <taxon>Candidatus Xenolissoclinum</taxon>
    </lineage>
</organism>
<feature type="domain" description="Toprim" evidence="8">
    <location>
        <begin position="78"/>
        <end position="173"/>
    </location>
</feature>
<dbReference type="GO" id="GO:0006310">
    <property type="term" value="P:DNA recombination"/>
    <property type="evidence" value="ECO:0007669"/>
    <property type="project" value="UniProtKB-UniRule"/>
</dbReference>
<dbReference type="InterPro" id="IPR034137">
    <property type="entry name" value="TOPRIM_RecR"/>
</dbReference>
<evidence type="ECO:0000259" key="8">
    <source>
        <dbReference type="PROSITE" id="PS50880"/>
    </source>
</evidence>
<evidence type="ECO:0000313" key="9">
    <source>
        <dbReference type="EMBL" id="ETO91834.1"/>
    </source>
</evidence>
<dbReference type="HAMAP" id="MF_00017">
    <property type="entry name" value="RecR"/>
    <property type="match status" value="1"/>
</dbReference>
<dbReference type="InterPro" id="IPR023627">
    <property type="entry name" value="Rcmb_RecR"/>
</dbReference>
<evidence type="ECO:0000256" key="6">
    <source>
        <dbReference type="ARBA" id="ARBA00023204"/>
    </source>
</evidence>
<dbReference type="GO" id="GO:0008270">
    <property type="term" value="F:zinc ion binding"/>
    <property type="evidence" value="ECO:0007669"/>
    <property type="project" value="UniProtKB-KW"/>
</dbReference>
<dbReference type="GO" id="GO:0003677">
    <property type="term" value="F:DNA binding"/>
    <property type="evidence" value="ECO:0007669"/>
    <property type="project" value="UniProtKB-UniRule"/>
</dbReference>
<dbReference type="Gene3D" id="3.40.1360.10">
    <property type="match status" value="1"/>
</dbReference>
<keyword evidence="2 7" id="KW-0227">DNA damage</keyword>
<sequence>MDSINKLINIISNIPGLGPKSSRRCVLHLLNKRDFMGSLTLALTDVLNNVKHCKQCFNFTNRMESLCNICMDSTRKKNIICVVETVADLWSLEQGKMFDGQYYVLGGRLSAVEGVTPDDLNIKDLEQRVIKDKPEEVIIATNFTLEGKTTGIYIAEIMRKHTVNVSVLAHGLPVGGEIDYMDIATLEFAMRGRKRYDDGLLD</sequence>
<keyword evidence="5 7" id="KW-0233">DNA recombination</keyword>
<dbReference type="PROSITE" id="PS50880">
    <property type="entry name" value="TOPRIM"/>
    <property type="match status" value="1"/>
</dbReference>
<dbReference type="Pfam" id="PF21175">
    <property type="entry name" value="RecR_C"/>
    <property type="match status" value="1"/>
</dbReference>
<evidence type="ECO:0000256" key="1">
    <source>
        <dbReference type="ARBA" id="ARBA00022723"/>
    </source>
</evidence>
<evidence type="ECO:0000256" key="3">
    <source>
        <dbReference type="ARBA" id="ARBA00022771"/>
    </source>
</evidence>
<dbReference type="PANTHER" id="PTHR30446:SF0">
    <property type="entry name" value="RECOMBINATION PROTEIN RECR"/>
    <property type="match status" value="1"/>
</dbReference>
<name>W2V0Q2_9RICK</name>
<proteinExistence type="inferred from homology"/>
<evidence type="ECO:0000256" key="7">
    <source>
        <dbReference type="HAMAP-Rule" id="MF_00017"/>
    </source>
</evidence>
<keyword evidence="1 7" id="KW-0479">Metal-binding</keyword>
<dbReference type="STRING" id="1401685.P857_1012"/>
<keyword evidence="6 7" id="KW-0234">DNA repair</keyword>
<comment type="caution">
    <text evidence="9">The sequence shown here is derived from an EMBL/GenBank/DDBJ whole genome shotgun (WGS) entry which is preliminary data.</text>
</comment>
<evidence type="ECO:0000313" key="10">
    <source>
        <dbReference type="Proteomes" id="UP000018951"/>
    </source>
</evidence>
<keyword evidence="10" id="KW-1185">Reference proteome</keyword>
<dbReference type="InterPro" id="IPR000093">
    <property type="entry name" value="DNA_Rcmb_RecR"/>
</dbReference>